<evidence type="ECO:0000313" key="2">
    <source>
        <dbReference type="EMBL" id="QAV16905.1"/>
    </source>
</evidence>
<sequence length="86" mass="10239">MRKVIKVEKYKQRIKWLLSILFVLGILSTSSVLFIANLTRNLFEFHKMHDQFVAQIIKKVFVKNFLLILIVLTAPYQYGKKRRQGK</sequence>
<feature type="transmembrane region" description="Helical" evidence="1">
    <location>
        <begin position="16"/>
        <end position="36"/>
    </location>
</feature>
<dbReference type="Proteomes" id="UP000288943">
    <property type="component" value="Chromosome"/>
</dbReference>
<proteinExistence type="predicted"/>
<gene>
    <name evidence="2" type="ORF">PC41400_04070</name>
</gene>
<dbReference type="AlphaFoldDB" id="A0A410WRA6"/>
<protein>
    <submittedName>
        <fullName evidence="2">Uncharacterized protein</fullName>
    </submittedName>
</protein>
<dbReference type="EMBL" id="CP026520">
    <property type="protein sequence ID" value="QAV16905.1"/>
    <property type="molecule type" value="Genomic_DNA"/>
</dbReference>
<keyword evidence="1" id="KW-0472">Membrane</keyword>
<evidence type="ECO:0000313" key="3">
    <source>
        <dbReference type="Proteomes" id="UP000288943"/>
    </source>
</evidence>
<organism evidence="2 3">
    <name type="scientific">Paenibacillus chitinolyticus</name>
    <dbReference type="NCBI Taxonomy" id="79263"/>
    <lineage>
        <taxon>Bacteria</taxon>
        <taxon>Bacillati</taxon>
        <taxon>Bacillota</taxon>
        <taxon>Bacilli</taxon>
        <taxon>Bacillales</taxon>
        <taxon>Paenibacillaceae</taxon>
        <taxon>Paenibacillus</taxon>
    </lineage>
</organism>
<reference evidence="2 3" key="1">
    <citation type="submission" date="2018-01" db="EMBL/GenBank/DDBJ databases">
        <title>The whole genome sequencing and assembly of Paenibacillus chitinolyticus KCCM 41400 strain.</title>
        <authorList>
            <person name="Kim J.-Y."/>
            <person name="Park M.-K."/>
            <person name="Lee Y.-J."/>
            <person name="Yi H."/>
            <person name="Bahn Y.-S."/>
            <person name="Kim J.F."/>
            <person name="Lee D.-W."/>
        </authorList>
    </citation>
    <scope>NUCLEOTIDE SEQUENCE [LARGE SCALE GENOMIC DNA]</scope>
    <source>
        <strain evidence="2 3">KCCM 41400</strain>
    </source>
</reference>
<feature type="transmembrane region" description="Helical" evidence="1">
    <location>
        <begin position="56"/>
        <end position="76"/>
    </location>
</feature>
<keyword evidence="1" id="KW-0812">Transmembrane</keyword>
<dbReference type="KEGG" id="pchi:PC41400_04070"/>
<keyword evidence="1" id="KW-1133">Transmembrane helix</keyword>
<name>A0A410WRA6_9BACL</name>
<accession>A0A410WRA6</accession>
<evidence type="ECO:0000256" key="1">
    <source>
        <dbReference type="SAM" id="Phobius"/>
    </source>
</evidence>